<accession>A0A1S7PXV4</accession>
<dbReference type="Proteomes" id="UP000191897">
    <property type="component" value="Unassembled WGS sequence"/>
</dbReference>
<name>A0A1S7PXV4_AGRTU</name>
<dbReference type="AlphaFoldDB" id="A0A1S7PXV4"/>
<organism evidence="1 2">
    <name type="scientific">Agrobacterium tumefaciens str. Kerr 14</name>
    <dbReference type="NCBI Taxonomy" id="1183424"/>
    <lineage>
        <taxon>Bacteria</taxon>
        <taxon>Pseudomonadati</taxon>
        <taxon>Pseudomonadota</taxon>
        <taxon>Alphaproteobacteria</taxon>
        <taxon>Hyphomicrobiales</taxon>
        <taxon>Rhizobiaceae</taxon>
        <taxon>Rhizobium/Agrobacterium group</taxon>
        <taxon>Agrobacterium</taxon>
        <taxon>Agrobacterium tumefaciens complex</taxon>
    </lineage>
</organism>
<gene>
    <name evidence="1" type="ORF">AGR4C_Cc50173</name>
</gene>
<dbReference type="EMBL" id="FBWC01000014">
    <property type="protein sequence ID" value="CUX28327.1"/>
    <property type="molecule type" value="Genomic_DNA"/>
</dbReference>
<evidence type="ECO:0000313" key="2">
    <source>
        <dbReference type="Proteomes" id="UP000191897"/>
    </source>
</evidence>
<protein>
    <submittedName>
        <fullName evidence="1">Uncharacterized protein</fullName>
    </submittedName>
</protein>
<evidence type="ECO:0000313" key="1">
    <source>
        <dbReference type="EMBL" id="CUX28327.1"/>
    </source>
</evidence>
<reference evidence="1 2" key="1">
    <citation type="submission" date="2016-01" db="EMBL/GenBank/DDBJ databases">
        <authorList>
            <person name="Oliw E.H."/>
        </authorList>
    </citation>
    <scope>NUCLEOTIDE SEQUENCE [LARGE SCALE GENOMIC DNA]</scope>
    <source>
        <strain evidence="1 2">Kerr 14</strain>
    </source>
</reference>
<sequence>MRELGVAVHVSVRGSPPSVLPDISPTRGEIESWRPLDYLYVTALAGSVPLADLPPCGGDVRQDRGGYFEACAFAG</sequence>
<proteinExistence type="predicted"/>